<dbReference type="Pfam" id="PF03793">
    <property type="entry name" value="PASTA"/>
    <property type="match status" value="1"/>
</dbReference>
<protein>
    <recommendedName>
        <fullName evidence="2">PASTA domain-containing protein</fullName>
    </recommendedName>
</protein>
<comment type="caution">
    <text evidence="3">The sequence shown here is derived from an EMBL/GenBank/DDBJ whole genome shotgun (WGS) entry which is preliminary data.</text>
</comment>
<dbReference type="InterPro" id="IPR005543">
    <property type="entry name" value="PASTA_dom"/>
</dbReference>
<dbReference type="AlphaFoldDB" id="A0A7W9ICG6"/>
<accession>A0A7W9ICG6</accession>
<dbReference type="InterPro" id="IPR008613">
    <property type="entry name" value="Excalibur_Ca-bd_domain"/>
</dbReference>
<feature type="region of interest" description="Disordered" evidence="1">
    <location>
        <begin position="16"/>
        <end position="38"/>
    </location>
</feature>
<dbReference type="Proteomes" id="UP000540685">
    <property type="component" value="Unassembled WGS sequence"/>
</dbReference>
<dbReference type="EMBL" id="JACHMP010000001">
    <property type="protein sequence ID" value="MBB5818164.1"/>
    <property type="molecule type" value="Genomic_DNA"/>
</dbReference>
<gene>
    <name evidence="3" type="ORF">F4562_001226</name>
</gene>
<proteinExistence type="predicted"/>
<keyword evidence="4" id="KW-1185">Reference proteome</keyword>
<organism evidence="3 4">
    <name type="scientific">Streptosporangium becharense</name>
    <dbReference type="NCBI Taxonomy" id="1816182"/>
    <lineage>
        <taxon>Bacteria</taxon>
        <taxon>Bacillati</taxon>
        <taxon>Actinomycetota</taxon>
        <taxon>Actinomycetes</taxon>
        <taxon>Streptosporangiales</taxon>
        <taxon>Streptosporangiaceae</taxon>
        <taxon>Streptosporangium</taxon>
    </lineage>
</organism>
<feature type="region of interest" description="Disordered" evidence="1">
    <location>
        <begin position="129"/>
        <end position="238"/>
    </location>
</feature>
<dbReference type="Gene3D" id="3.30.10.20">
    <property type="match status" value="1"/>
</dbReference>
<feature type="compositionally biased region" description="Basic and acidic residues" evidence="1">
    <location>
        <begin position="160"/>
        <end position="171"/>
    </location>
</feature>
<feature type="compositionally biased region" description="Pro residues" evidence="1">
    <location>
        <begin position="186"/>
        <end position="196"/>
    </location>
</feature>
<dbReference type="Pfam" id="PF05901">
    <property type="entry name" value="Excalibur"/>
    <property type="match status" value="1"/>
</dbReference>
<dbReference type="RefSeq" id="WP_184543988.1">
    <property type="nucleotide sequence ID" value="NZ_JACHMP010000001.1"/>
</dbReference>
<sequence length="238" mass="24641">MTISILVAPFGGANPNPGGTDRVAVQGSASPGGGANPAQALAQPTLPPATVSQEAASILMPDLVGQDGANARDLLRKLGVRGVGVVAANGKPVIIASLWTVVGQSHVPGTPIAADTAITLTVDKIQTSEPAQVETAQPQQSQQTEPTKPALPTVPAKSTEPARPEKPKKTEPPTSPEPHPSSEKPTQPPPPPPPSTDPHYGTCAEANANNYGPYQRGVDPEYDWYQDRDGDGKVCEPR</sequence>
<feature type="compositionally biased region" description="Basic and acidic residues" evidence="1">
    <location>
        <begin position="225"/>
        <end position="238"/>
    </location>
</feature>
<name>A0A7W9ICG6_9ACTN</name>
<dbReference type="CDD" id="cd06577">
    <property type="entry name" value="PASTA_pknB"/>
    <property type="match status" value="1"/>
</dbReference>
<feature type="compositionally biased region" description="Polar residues" evidence="1">
    <location>
        <begin position="129"/>
        <end position="146"/>
    </location>
</feature>
<reference evidence="3 4" key="1">
    <citation type="submission" date="2020-08" db="EMBL/GenBank/DDBJ databases">
        <title>Sequencing the genomes of 1000 actinobacteria strains.</title>
        <authorList>
            <person name="Klenk H.-P."/>
        </authorList>
    </citation>
    <scope>NUCLEOTIDE SEQUENCE [LARGE SCALE GENOMIC DNA]</scope>
    <source>
        <strain evidence="3 4">DSM 46887</strain>
    </source>
</reference>
<evidence type="ECO:0000259" key="2">
    <source>
        <dbReference type="PROSITE" id="PS51178"/>
    </source>
</evidence>
<evidence type="ECO:0000313" key="4">
    <source>
        <dbReference type="Proteomes" id="UP000540685"/>
    </source>
</evidence>
<evidence type="ECO:0000313" key="3">
    <source>
        <dbReference type="EMBL" id="MBB5818164.1"/>
    </source>
</evidence>
<evidence type="ECO:0000256" key="1">
    <source>
        <dbReference type="SAM" id="MobiDB-lite"/>
    </source>
</evidence>
<dbReference type="SMART" id="SM00740">
    <property type="entry name" value="PASTA"/>
    <property type="match status" value="1"/>
</dbReference>
<dbReference type="SMART" id="SM00894">
    <property type="entry name" value="Excalibur"/>
    <property type="match status" value="1"/>
</dbReference>
<feature type="domain" description="PASTA" evidence="2">
    <location>
        <begin position="54"/>
        <end position="124"/>
    </location>
</feature>
<dbReference type="PROSITE" id="PS51178">
    <property type="entry name" value="PASTA"/>
    <property type="match status" value="1"/>
</dbReference>